<dbReference type="OMA" id="IYYAHIV"/>
<name>V7BS00_PHAVU</name>
<dbReference type="AlphaFoldDB" id="V7BS00"/>
<protein>
    <recommendedName>
        <fullName evidence="3">Plastocyanin-like domain-containing protein</fullName>
    </recommendedName>
</protein>
<sequence>MLSMLQLLRAIPTFLILRFFLIFGNFHNAEARNRHYKWEVKNEYRSPDCFKKLVITINGITPGPTIQAQEGDTVVVQVNNTLITENLSIHWHEIRQIGTPWFDGTEGVTQCPILPGGTFIYQFVVDRPGTYLYHAQYGMQREAGLYGLIRVAPRDPEPFTYDFDRSIILNDWYYKSTYEQAAGLFNCSKSPSLSTDVCDISKCSPFIQTAIPGKTYRLRIGSK</sequence>
<dbReference type="InterPro" id="IPR011707">
    <property type="entry name" value="Cu-oxidase-like_N"/>
</dbReference>
<evidence type="ECO:0000313" key="4">
    <source>
        <dbReference type="EMBL" id="ESW19798.1"/>
    </source>
</evidence>
<keyword evidence="2" id="KW-0472">Membrane</keyword>
<feature type="domain" description="Plastocyanin-like" evidence="3">
    <location>
        <begin position="40"/>
        <end position="154"/>
    </location>
</feature>
<dbReference type="InterPro" id="IPR008972">
    <property type="entry name" value="Cupredoxin"/>
</dbReference>
<feature type="transmembrane region" description="Helical" evidence="2">
    <location>
        <begin position="6"/>
        <end position="26"/>
    </location>
</feature>
<dbReference type="InterPro" id="IPR045087">
    <property type="entry name" value="Cu-oxidase_fam"/>
</dbReference>
<dbReference type="GO" id="GO:0005507">
    <property type="term" value="F:copper ion binding"/>
    <property type="evidence" value="ECO:0007669"/>
    <property type="project" value="InterPro"/>
</dbReference>
<proteinExistence type="inferred from homology"/>
<evidence type="ECO:0000313" key="5">
    <source>
        <dbReference type="Proteomes" id="UP000000226"/>
    </source>
</evidence>
<dbReference type="eggNOG" id="KOG1263">
    <property type="taxonomic scope" value="Eukaryota"/>
</dbReference>
<keyword evidence="5" id="KW-1185">Reference proteome</keyword>
<dbReference type="SUPFAM" id="SSF49503">
    <property type="entry name" value="Cupredoxins"/>
    <property type="match status" value="1"/>
</dbReference>
<evidence type="ECO:0000256" key="1">
    <source>
        <dbReference type="ARBA" id="ARBA00010609"/>
    </source>
</evidence>
<evidence type="ECO:0000256" key="2">
    <source>
        <dbReference type="SAM" id="Phobius"/>
    </source>
</evidence>
<keyword evidence="2" id="KW-1133">Transmembrane helix</keyword>
<reference evidence="5" key="1">
    <citation type="journal article" date="2014" name="Nat. Genet.">
        <title>A reference genome for common bean and genome-wide analysis of dual domestications.</title>
        <authorList>
            <person name="Schmutz J."/>
            <person name="McClean P.E."/>
            <person name="Mamidi S."/>
            <person name="Wu G.A."/>
            <person name="Cannon S.B."/>
            <person name="Grimwood J."/>
            <person name="Jenkins J."/>
            <person name="Shu S."/>
            <person name="Song Q."/>
            <person name="Chavarro C."/>
            <person name="Torres-Torres M."/>
            <person name="Geffroy V."/>
            <person name="Moghaddam S.M."/>
            <person name="Gao D."/>
            <person name="Abernathy B."/>
            <person name="Barry K."/>
            <person name="Blair M."/>
            <person name="Brick M.A."/>
            <person name="Chovatia M."/>
            <person name="Gepts P."/>
            <person name="Goodstein D.M."/>
            <person name="Gonzales M."/>
            <person name="Hellsten U."/>
            <person name="Hyten D.L."/>
            <person name="Jia G."/>
            <person name="Kelly J.D."/>
            <person name="Kudrna D."/>
            <person name="Lee R."/>
            <person name="Richard M.M."/>
            <person name="Miklas P.N."/>
            <person name="Osorno J.M."/>
            <person name="Rodrigues J."/>
            <person name="Thareau V."/>
            <person name="Urrea C.A."/>
            <person name="Wang M."/>
            <person name="Yu Y."/>
            <person name="Zhang M."/>
            <person name="Wing R.A."/>
            <person name="Cregan P.B."/>
            <person name="Rokhsar D.S."/>
            <person name="Jackson S.A."/>
        </authorList>
    </citation>
    <scope>NUCLEOTIDE SEQUENCE [LARGE SCALE GENOMIC DNA]</scope>
    <source>
        <strain evidence="5">cv. G19833</strain>
    </source>
</reference>
<dbReference type="Gramene" id="ESW19798">
    <property type="protein sequence ID" value="ESW19798"/>
    <property type="gene ID" value="PHAVU_006G156400g"/>
</dbReference>
<dbReference type="EMBL" id="CM002293">
    <property type="protein sequence ID" value="ESW19798.1"/>
    <property type="molecule type" value="Genomic_DNA"/>
</dbReference>
<organism evidence="4 5">
    <name type="scientific">Phaseolus vulgaris</name>
    <name type="common">Kidney bean</name>
    <name type="synonym">French bean</name>
    <dbReference type="NCBI Taxonomy" id="3885"/>
    <lineage>
        <taxon>Eukaryota</taxon>
        <taxon>Viridiplantae</taxon>
        <taxon>Streptophyta</taxon>
        <taxon>Embryophyta</taxon>
        <taxon>Tracheophyta</taxon>
        <taxon>Spermatophyta</taxon>
        <taxon>Magnoliopsida</taxon>
        <taxon>eudicotyledons</taxon>
        <taxon>Gunneridae</taxon>
        <taxon>Pentapetalae</taxon>
        <taxon>rosids</taxon>
        <taxon>fabids</taxon>
        <taxon>Fabales</taxon>
        <taxon>Fabaceae</taxon>
        <taxon>Papilionoideae</taxon>
        <taxon>50 kb inversion clade</taxon>
        <taxon>NPAAA clade</taxon>
        <taxon>indigoferoid/millettioid clade</taxon>
        <taxon>Phaseoleae</taxon>
        <taxon>Phaseolus</taxon>
    </lineage>
</organism>
<dbReference type="GO" id="GO:0016491">
    <property type="term" value="F:oxidoreductase activity"/>
    <property type="evidence" value="ECO:0007669"/>
    <property type="project" value="TreeGrafter"/>
</dbReference>
<dbReference type="Proteomes" id="UP000000226">
    <property type="component" value="Chromosome 6"/>
</dbReference>
<evidence type="ECO:0000259" key="3">
    <source>
        <dbReference type="Pfam" id="PF07732"/>
    </source>
</evidence>
<comment type="similarity">
    <text evidence="1">Belongs to the multicopper oxidase family.</text>
</comment>
<dbReference type="Pfam" id="PF07732">
    <property type="entry name" value="Cu-oxidase_3"/>
    <property type="match status" value="1"/>
</dbReference>
<accession>V7BS00</accession>
<keyword evidence="2" id="KW-0812">Transmembrane</keyword>
<dbReference type="Gene3D" id="2.60.40.420">
    <property type="entry name" value="Cupredoxins - blue copper proteins"/>
    <property type="match status" value="2"/>
</dbReference>
<dbReference type="PANTHER" id="PTHR11709:SF218">
    <property type="entry name" value="L-ASCORBATE OXIDASE"/>
    <property type="match status" value="1"/>
</dbReference>
<dbReference type="PANTHER" id="PTHR11709">
    <property type="entry name" value="MULTI-COPPER OXIDASE"/>
    <property type="match status" value="1"/>
</dbReference>
<dbReference type="OrthoDB" id="2121828at2759"/>
<gene>
    <name evidence="4" type="ORF">PHAVU_006G156400g</name>
</gene>